<accession>A0A099VCG1</accession>
<dbReference type="Proteomes" id="UP000029878">
    <property type="component" value="Unassembled WGS sequence"/>
</dbReference>
<evidence type="ECO:0000313" key="1">
    <source>
        <dbReference type="EMBL" id="TLD84677.1"/>
    </source>
</evidence>
<gene>
    <name evidence="1" type="ORF">LS81_001315</name>
</gene>
<evidence type="ECO:0000313" key="2">
    <source>
        <dbReference type="Proteomes" id="UP000029878"/>
    </source>
</evidence>
<reference evidence="1 2" key="1">
    <citation type="journal article" date="2014" name="Genome Announc.">
        <title>Draft genome sequences of eight enterohepatic helicobacter species isolated from both laboratory and wild rodents.</title>
        <authorList>
            <person name="Sheh A."/>
            <person name="Shen Z."/>
            <person name="Fox J.G."/>
        </authorList>
    </citation>
    <scope>NUCLEOTIDE SEQUENCE [LARGE SCALE GENOMIC DNA]</scope>
    <source>
        <strain evidence="1 2">ATCC 700114</strain>
    </source>
</reference>
<dbReference type="RefSeq" id="WP_034344995.1">
    <property type="nucleotide sequence ID" value="NZ_FZND01000062.1"/>
</dbReference>
<comment type="caution">
    <text evidence="1">The sequence shown here is derived from an EMBL/GenBank/DDBJ whole genome shotgun (WGS) entry which is preliminary data.</text>
</comment>
<proteinExistence type="predicted"/>
<dbReference type="EMBL" id="JRPL02000002">
    <property type="protein sequence ID" value="TLD84677.1"/>
    <property type="molecule type" value="Genomic_DNA"/>
</dbReference>
<sequence>MFDVKGMGKKEFEVWQEGQIFANIDDGKLDIQFSKDQIENSFIISIDEMFAMPQDAIFYEQELI</sequence>
<dbReference type="AlphaFoldDB" id="A0A099VCG1"/>
<protein>
    <submittedName>
        <fullName evidence="1">Uncharacterized protein</fullName>
    </submittedName>
</protein>
<name>A0A099VCG1_9HELI</name>
<organism evidence="1 2">
    <name type="scientific">Helicobacter trogontum</name>
    <dbReference type="NCBI Taxonomy" id="50960"/>
    <lineage>
        <taxon>Bacteria</taxon>
        <taxon>Pseudomonadati</taxon>
        <taxon>Campylobacterota</taxon>
        <taxon>Epsilonproteobacteria</taxon>
        <taxon>Campylobacterales</taxon>
        <taxon>Helicobacteraceae</taxon>
        <taxon>Helicobacter</taxon>
    </lineage>
</organism>